<organism evidence="2">
    <name type="scientific">uncultured Caudovirales phage</name>
    <dbReference type="NCBI Taxonomy" id="2100421"/>
    <lineage>
        <taxon>Viruses</taxon>
        <taxon>Duplodnaviria</taxon>
        <taxon>Heunggongvirae</taxon>
        <taxon>Uroviricota</taxon>
        <taxon>Caudoviricetes</taxon>
        <taxon>Peduoviridae</taxon>
        <taxon>Maltschvirus</taxon>
        <taxon>Maltschvirus maltsch</taxon>
    </lineage>
</organism>
<evidence type="ECO:0000313" key="2">
    <source>
        <dbReference type="EMBL" id="CAB4220251.1"/>
    </source>
</evidence>
<accession>A0A6J5T003</accession>
<reference evidence="2" key="1">
    <citation type="submission" date="2020-05" db="EMBL/GenBank/DDBJ databases">
        <authorList>
            <person name="Chiriac C."/>
            <person name="Salcher M."/>
            <person name="Ghai R."/>
            <person name="Kavagutti S V."/>
        </authorList>
    </citation>
    <scope>NUCLEOTIDE SEQUENCE</scope>
</reference>
<protein>
    <submittedName>
        <fullName evidence="2">Uncharacterized protein</fullName>
    </submittedName>
</protein>
<name>A0A6J5T003_9CAUD</name>
<evidence type="ECO:0000313" key="1">
    <source>
        <dbReference type="EMBL" id="CAB4178718.1"/>
    </source>
</evidence>
<gene>
    <name evidence="1" type="ORF">UFOVP1030_4</name>
    <name evidence="2" type="ORF">UFOVP1634_4</name>
</gene>
<dbReference type="Pfam" id="PF23140">
    <property type="entry name" value="Gp80"/>
    <property type="match status" value="1"/>
</dbReference>
<dbReference type="EMBL" id="LR796977">
    <property type="protein sequence ID" value="CAB4178718.1"/>
    <property type="molecule type" value="Genomic_DNA"/>
</dbReference>
<proteinExistence type="predicted"/>
<dbReference type="EMBL" id="LR797497">
    <property type="protein sequence ID" value="CAB4220251.1"/>
    <property type="molecule type" value="Genomic_DNA"/>
</dbReference>
<sequence length="137" mass="14033">MSAASNYLENKLLDHTLTATTYTAAATRYLALFNNTSGSAATNLEAGTLTDETSTSGTAYIRKAVTFAAASSGTSATNATVTYDAATANWGTITHIAIMNAVTAGDVLFWGAVTTSKTIETGDTFQVSSGNLTVSLA</sequence>
<dbReference type="InterPro" id="IPR056908">
    <property type="entry name" value="Gp80-like"/>
</dbReference>